<dbReference type="SMART" id="SM00271">
    <property type="entry name" value="DnaJ"/>
    <property type="match status" value="1"/>
</dbReference>
<feature type="domain" description="J" evidence="3">
    <location>
        <begin position="2"/>
        <end position="53"/>
    </location>
</feature>
<feature type="transmembrane region" description="Helical" evidence="2">
    <location>
        <begin position="418"/>
        <end position="437"/>
    </location>
</feature>
<dbReference type="OrthoDB" id="5524449at2"/>
<keyword evidence="2" id="KW-0472">Membrane</keyword>
<dbReference type="RefSeq" id="WP_131198280.1">
    <property type="nucleotide sequence ID" value="NZ_QJUL01000018.1"/>
</dbReference>
<evidence type="ECO:0000256" key="1">
    <source>
        <dbReference type="ARBA" id="ARBA00023186"/>
    </source>
</evidence>
<feature type="transmembrane region" description="Helical" evidence="2">
    <location>
        <begin position="391"/>
        <end position="412"/>
    </location>
</feature>
<protein>
    <recommendedName>
        <fullName evidence="3">J domain-containing protein</fullName>
    </recommendedName>
</protein>
<evidence type="ECO:0000256" key="2">
    <source>
        <dbReference type="SAM" id="Phobius"/>
    </source>
</evidence>
<feature type="transmembrane region" description="Helical" evidence="2">
    <location>
        <begin position="357"/>
        <end position="379"/>
    </location>
</feature>
<dbReference type="Proteomes" id="UP000293172">
    <property type="component" value="Unassembled WGS sequence"/>
</dbReference>
<name>A0A4Q9QZW7_9GAMM</name>
<comment type="caution">
    <text evidence="4">The sequence shown here is derived from an EMBL/GenBank/DDBJ whole genome shotgun (WGS) entry which is preliminary data.</text>
</comment>
<evidence type="ECO:0000313" key="4">
    <source>
        <dbReference type="EMBL" id="TBU91587.1"/>
    </source>
</evidence>
<evidence type="ECO:0000259" key="3">
    <source>
        <dbReference type="PROSITE" id="PS50076"/>
    </source>
</evidence>
<evidence type="ECO:0000313" key="5">
    <source>
        <dbReference type="Proteomes" id="UP000293172"/>
    </source>
</evidence>
<accession>A0A4Q9QZW7</accession>
<dbReference type="InterPro" id="IPR001623">
    <property type="entry name" value="DnaJ_domain"/>
</dbReference>
<keyword evidence="1" id="KW-0143">Chaperone</keyword>
<dbReference type="CDD" id="cd06257">
    <property type="entry name" value="DnaJ"/>
    <property type="match status" value="1"/>
</dbReference>
<dbReference type="PROSITE" id="PS50076">
    <property type="entry name" value="DNAJ_2"/>
    <property type="match status" value="1"/>
</dbReference>
<keyword evidence="2" id="KW-1133">Transmembrane helix</keyword>
<dbReference type="EMBL" id="QJUL01000018">
    <property type="protein sequence ID" value="TBU91587.1"/>
    <property type="molecule type" value="Genomic_DNA"/>
</dbReference>
<reference evidence="4 5" key="1">
    <citation type="submission" date="2018-06" db="EMBL/GenBank/DDBJ databases">
        <title>Three novel Pseudomonas species isolated from symptomatic oak.</title>
        <authorList>
            <person name="Bueno-Gonzalez V."/>
            <person name="Brady C."/>
        </authorList>
    </citation>
    <scope>NUCLEOTIDE SEQUENCE [LARGE SCALE GENOMIC DNA]</scope>
    <source>
        <strain evidence="4 5">P6B</strain>
    </source>
</reference>
<organism evidence="4 5">
    <name type="scientific">Phytopseudomonas dryadis</name>
    <dbReference type="NCBI Taxonomy" id="2487520"/>
    <lineage>
        <taxon>Bacteria</taxon>
        <taxon>Pseudomonadati</taxon>
        <taxon>Pseudomonadota</taxon>
        <taxon>Gammaproteobacteria</taxon>
        <taxon>Pseudomonadales</taxon>
        <taxon>Pseudomonadaceae</taxon>
        <taxon>Phytopseudomonas</taxon>
    </lineage>
</organism>
<gene>
    <name evidence="4" type="ORF">DNK44_14030</name>
</gene>
<dbReference type="SUPFAM" id="SSF46565">
    <property type="entry name" value="Chaperone J-domain"/>
    <property type="match status" value="1"/>
</dbReference>
<dbReference type="InterPro" id="IPR036869">
    <property type="entry name" value="J_dom_sf"/>
</dbReference>
<dbReference type="Gene3D" id="1.10.287.110">
    <property type="entry name" value="DnaJ domain"/>
    <property type="match status" value="1"/>
</dbReference>
<sequence length="520" mass="58008">MNPWKLLGLDAGADTRSIKRRYAQLLKQHRPDDDAEAFQRLREAYEQALRLAAAGSDEASAPACEPALASAGQPRPSAVADEGSPLALAPLAAVTRDADVQARIGQLLDAASSLDEALRRAREQGLEADFQRHLLARCAAFDERGVTMLRWAMRQLHWLSPWQADYLPQAHLDGLAGRLLALELEQLRRRLQAGEERAVLEAVGVLLASDWLHALDRRLQLQHGLIRLLEEVESWSAAFFERLGALLGWDEDQGELPCSRERWHALCRRCERQAAGLRLQQQLRETWPLSAEQRAAWLLLKPLDEGECRRLVDRFGEDDWLACEALDELLHARYPELPALLGLVVADDWRRWQPRNWAAPAAVYAWLLLFASMFADALYRSMSGVFAARSKGLLGLGLENLVASLFMIALLACLARGWGWLARFFTVLDMPLSRLLLPAAWRDRGAGMLLLRHGVPAALFAALIALFAPAALDSRAVFAGVLALQLLFLGLVGSGRSPWPRLAMLRGGLFKVDYSRKAEW</sequence>
<keyword evidence="2" id="KW-0812">Transmembrane</keyword>
<feature type="transmembrane region" description="Helical" evidence="2">
    <location>
        <begin position="476"/>
        <end position="494"/>
    </location>
</feature>
<dbReference type="AlphaFoldDB" id="A0A4Q9QZW7"/>
<proteinExistence type="predicted"/>
<feature type="transmembrane region" description="Helical" evidence="2">
    <location>
        <begin position="449"/>
        <end position="470"/>
    </location>
</feature>